<accession>A0A383DPI0</accession>
<protein>
    <submittedName>
        <fullName evidence="2">Uncharacterized protein</fullName>
    </submittedName>
</protein>
<dbReference type="EMBL" id="UINC01219096">
    <property type="protein sequence ID" value="SVE46412.1"/>
    <property type="molecule type" value="Genomic_DNA"/>
</dbReference>
<evidence type="ECO:0000313" key="2">
    <source>
        <dbReference type="EMBL" id="SVE46412.1"/>
    </source>
</evidence>
<evidence type="ECO:0000256" key="1">
    <source>
        <dbReference type="SAM" id="MobiDB-lite"/>
    </source>
</evidence>
<organism evidence="2">
    <name type="scientific">marine metagenome</name>
    <dbReference type="NCBI Taxonomy" id="408172"/>
    <lineage>
        <taxon>unclassified sequences</taxon>
        <taxon>metagenomes</taxon>
        <taxon>ecological metagenomes</taxon>
    </lineage>
</organism>
<gene>
    <name evidence="2" type="ORF">METZ01_LOCUS499266</name>
</gene>
<proteinExistence type="predicted"/>
<feature type="compositionally biased region" description="Polar residues" evidence="1">
    <location>
        <begin position="1"/>
        <end position="19"/>
    </location>
</feature>
<sequence length="188" mass="21566">MSPTGSTDQSALPASTSAEGAQLPTKHQQRCAHVLRLLRDLEVLETQEWRLNLSRLADLGVDAPTQDFVRQDLRRILEMVDCPESESGDMTDLLKALRTADCRERLYPYLELGSDDIAWIASPPGRALRRQSSLVSNWRKSGKLFPEPITPGRNARFRLHEVVPWLRKTDNFARPPTWDWLWRHAVQK</sequence>
<feature type="non-terminal residue" evidence="2">
    <location>
        <position position="188"/>
    </location>
</feature>
<reference evidence="2" key="1">
    <citation type="submission" date="2018-05" db="EMBL/GenBank/DDBJ databases">
        <authorList>
            <person name="Lanie J.A."/>
            <person name="Ng W.-L."/>
            <person name="Kazmierczak K.M."/>
            <person name="Andrzejewski T.M."/>
            <person name="Davidsen T.M."/>
            <person name="Wayne K.J."/>
            <person name="Tettelin H."/>
            <person name="Glass J.I."/>
            <person name="Rusch D."/>
            <person name="Podicherti R."/>
            <person name="Tsui H.-C.T."/>
            <person name="Winkler M.E."/>
        </authorList>
    </citation>
    <scope>NUCLEOTIDE SEQUENCE</scope>
</reference>
<feature type="region of interest" description="Disordered" evidence="1">
    <location>
        <begin position="1"/>
        <end position="25"/>
    </location>
</feature>
<name>A0A383DPI0_9ZZZZ</name>
<dbReference type="AlphaFoldDB" id="A0A383DPI0"/>